<comment type="catalytic activity">
    <reaction evidence="1 5">
        <text>[protein]-peptidylproline (omega=180) = [protein]-peptidylproline (omega=0)</text>
        <dbReference type="Rhea" id="RHEA:16237"/>
        <dbReference type="Rhea" id="RHEA-COMP:10747"/>
        <dbReference type="Rhea" id="RHEA-COMP:10748"/>
        <dbReference type="ChEBI" id="CHEBI:83833"/>
        <dbReference type="ChEBI" id="CHEBI:83834"/>
        <dbReference type="EC" id="5.2.1.8"/>
    </reaction>
</comment>
<dbReference type="Gene3D" id="2.20.70.10">
    <property type="match status" value="1"/>
</dbReference>
<keyword evidence="3 4" id="KW-0413">Isomerase</keyword>
<reference evidence="9" key="1">
    <citation type="submission" date="2024-02" db="UniProtKB">
        <authorList>
            <consortium name="WormBaseParasite"/>
        </authorList>
    </citation>
    <scope>IDENTIFICATION</scope>
</reference>
<dbReference type="PROSITE" id="PS50198">
    <property type="entry name" value="PPIC_PPIASE_2"/>
    <property type="match status" value="1"/>
</dbReference>
<evidence type="ECO:0000256" key="3">
    <source>
        <dbReference type="ARBA" id="ARBA00023235"/>
    </source>
</evidence>
<dbReference type="SUPFAM" id="SSF54534">
    <property type="entry name" value="FKBP-like"/>
    <property type="match status" value="1"/>
</dbReference>
<dbReference type="GO" id="GO:0010604">
    <property type="term" value="P:positive regulation of macromolecule metabolic process"/>
    <property type="evidence" value="ECO:0007669"/>
    <property type="project" value="UniProtKB-ARBA"/>
</dbReference>
<protein>
    <recommendedName>
        <fullName evidence="5">Peptidyl-prolyl cis-trans isomerase</fullName>
        <ecNumber evidence="5">5.2.1.8</ecNumber>
    </recommendedName>
</protein>
<evidence type="ECO:0000259" key="6">
    <source>
        <dbReference type="PROSITE" id="PS50020"/>
    </source>
</evidence>
<accession>A0AAF3EAK0</accession>
<dbReference type="GO" id="GO:0005829">
    <property type="term" value="C:cytosol"/>
    <property type="evidence" value="ECO:0007669"/>
    <property type="project" value="TreeGrafter"/>
</dbReference>
<evidence type="ECO:0000259" key="7">
    <source>
        <dbReference type="PROSITE" id="PS50198"/>
    </source>
</evidence>
<dbReference type="InterPro" id="IPR001202">
    <property type="entry name" value="WW_dom"/>
</dbReference>
<dbReference type="Proteomes" id="UP000887575">
    <property type="component" value="Unassembled WGS sequence"/>
</dbReference>
<dbReference type="GO" id="GO:0080090">
    <property type="term" value="P:regulation of primary metabolic process"/>
    <property type="evidence" value="ECO:0007669"/>
    <property type="project" value="UniProtKB-ARBA"/>
</dbReference>
<dbReference type="CDD" id="cd00201">
    <property type="entry name" value="WW"/>
    <property type="match status" value="1"/>
</dbReference>
<dbReference type="InterPro" id="IPR036020">
    <property type="entry name" value="WW_dom_sf"/>
</dbReference>
<sequence>MADGEMPSGWEKRMSRGNGKAYYFNNFTGRSQWERPTEAADGKGSDLKEVQCLHLLVKHNQSRRPASWRSDNITRSKEDARKILTTYLEQINASGDIEGEFRKLASQFSDCSSANRGGDLGKFGRRKMQKPFEDASFALDVGEMSEIVDTDSGLHIILRIA</sequence>
<evidence type="ECO:0000256" key="1">
    <source>
        <dbReference type="ARBA" id="ARBA00000971"/>
    </source>
</evidence>
<keyword evidence="2 4" id="KW-0697">Rotamase</keyword>
<evidence type="ECO:0000256" key="4">
    <source>
        <dbReference type="PROSITE-ProRule" id="PRU00278"/>
    </source>
</evidence>
<dbReference type="PANTHER" id="PTHR10657">
    <property type="entry name" value="PEPTIDYL-PROLYL CIS-TRANS ISOMERASE"/>
    <property type="match status" value="1"/>
</dbReference>
<dbReference type="WBParaSite" id="MBELARI_LOCUS10950">
    <property type="protein sequence ID" value="MBELARI_LOCUS10950"/>
    <property type="gene ID" value="MBELARI_LOCUS10950"/>
</dbReference>
<dbReference type="PANTHER" id="PTHR10657:SF4">
    <property type="entry name" value="PEPTIDYL-PROLYL CIS-TRANS ISOMERASE-RELATED"/>
    <property type="match status" value="1"/>
</dbReference>
<dbReference type="Pfam" id="PF00639">
    <property type="entry name" value="Rotamase"/>
    <property type="match status" value="1"/>
</dbReference>
<dbReference type="GO" id="GO:0005634">
    <property type="term" value="C:nucleus"/>
    <property type="evidence" value="ECO:0007669"/>
    <property type="project" value="TreeGrafter"/>
</dbReference>
<dbReference type="InterPro" id="IPR051370">
    <property type="entry name" value="PPIase_Pin1"/>
</dbReference>
<dbReference type="Gene3D" id="3.10.50.40">
    <property type="match status" value="1"/>
</dbReference>
<evidence type="ECO:0000313" key="8">
    <source>
        <dbReference type="Proteomes" id="UP000887575"/>
    </source>
</evidence>
<dbReference type="Pfam" id="PF00397">
    <property type="entry name" value="WW"/>
    <property type="match status" value="1"/>
</dbReference>
<evidence type="ECO:0000256" key="5">
    <source>
        <dbReference type="RuleBase" id="RU363014"/>
    </source>
</evidence>
<evidence type="ECO:0000256" key="2">
    <source>
        <dbReference type="ARBA" id="ARBA00023110"/>
    </source>
</evidence>
<keyword evidence="8" id="KW-1185">Reference proteome</keyword>
<dbReference type="AlphaFoldDB" id="A0AAF3EAK0"/>
<name>A0AAF3EAK0_9BILA</name>
<evidence type="ECO:0000313" key="9">
    <source>
        <dbReference type="WBParaSite" id="MBELARI_LOCUS10950"/>
    </source>
</evidence>
<organism evidence="8 9">
    <name type="scientific">Mesorhabditis belari</name>
    <dbReference type="NCBI Taxonomy" id="2138241"/>
    <lineage>
        <taxon>Eukaryota</taxon>
        <taxon>Metazoa</taxon>
        <taxon>Ecdysozoa</taxon>
        <taxon>Nematoda</taxon>
        <taxon>Chromadorea</taxon>
        <taxon>Rhabditida</taxon>
        <taxon>Rhabditina</taxon>
        <taxon>Rhabditomorpha</taxon>
        <taxon>Rhabditoidea</taxon>
        <taxon>Rhabditidae</taxon>
        <taxon>Mesorhabditinae</taxon>
        <taxon>Mesorhabditis</taxon>
    </lineage>
</organism>
<dbReference type="InterPro" id="IPR046357">
    <property type="entry name" value="PPIase_dom_sf"/>
</dbReference>
<dbReference type="InterPro" id="IPR000297">
    <property type="entry name" value="PPIase_PpiC"/>
</dbReference>
<dbReference type="FunFam" id="3.10.50.40:FF:000026">
    <property type="entry name" value="Peptidyl-prolyl cis-trans isomerase"/>
    <property type="match status" value="1"/>
</dbReference>
<feature type="domain" description="PpiC" evidence="7">
    <location>
        <begin position="47"/>
        <end position="161"/>
    </location>
</feature>
<dbReference type="PROSITE" id="PS01159">
    <property type="entry name" value="WW_DOMAIN_1"/>
    <property type="match status" value="1"/>
</dbReference>
<dbReference type="GO" id="GO:0003755">
    <property type="term" value="F:peptidyl-prolyl cis-trans isomerase activity"/>
    <property type="evidence" value="ECO:0007669"/>
    <property type="project" value="UniProtKB-UniRule"/>
</dbReference>
<feature type="domain" description="WW" evidence="6">
    <location>
        <begin position="4"/>
        <end position="38"/>
    </location>
</feature>
<dbReference type="SUPFAM" id="SSF51045">
    <property type="entry name" value="WW domain"/>
    <property type="match status" value="1"/>
</dbReference>
<dbReference type="PROSITE" id="PS50020">
    <property type="entry name" value="WW_DOMAIN_2"/>
    <property type="match status" value="1"/>
</dbReference>
<proteinExistence type="predicted"/>
<dbReference type="EC" id="5.2.1.8" evidence="5"/>
<dbReference type="SMART" id="SM00456">
    <property type="entry name" value="WW"/>
    <property type="match status" value="1"/>
</dbReference>